<feature type="transmembrane region" description="Helical" evidence="2">
    <location>
        <begin position="399"/>
        <end position="420"/>
    </location>
</feature>
<feature type="compositionally biased region" description="Polar residues" evidence="1">
    <location>
        <begin position="1"/>
        <end position="17"/>
    </location>
</feature>
<feature type="transmembrane region" description="Helical" evidence="2">
    <location>
        <begin position="282"/>
        <end position="307"/>
    </location>
</feature>
<keyword evidence="2" id="KW-0472">Membrane</keyword>
<name>A0A3N2C690_9MICO</name>
<feature type="transmembrane region" description="Helical" evidence="2">
    <location>
        <begin position="353"/>
        <end position="378"/>
    </location>
</feature>
<feature type="transmembrane region" description="Helical" evidence="2">
    <location>
        <begin position="236"/>
        <end position="262"/>
    </location>
</feature>
<feature type="compositionally biased region" description="Low complexity" evidence="1">
    <location>
        <begin position="25"/>
        <end position="39"/>
    </location>
</feature>
<protein>
    <submittedName>
        <fullName evidence="3">Uncharacterized protein</fullName>
    </submittedName>
</protein>
<dbReference type="AlphaFoldDB" id="A0A3N2C690"/>
<evidence type="ECO:0000313" key="4">
    <source>
        <dbReference type="Proteomes" id="UP000266915"/>
    </source>
</evidence>
<keyword evidence="2" id="KW-0812">Transmembrane</keyword>
<feature type="transmembrane region" description="Helical" evidence="2">
    <location>
        <begin position="155"/>
        <end position="175"/>
    </location>
</feature>
<evidence type="ECO:0000256" key="2">
    <source>
        <dbReference type="SAM" id="Phobius"/>
    </source>
</evidence>
<dbReference type="Proteomes" id="UP000266915">
    <property type="component" value="Unassembled WGS sequence"/>
</dbReference>
<evidence type="ECO:0000313" key="3">
    <source>
        <dbReference type="EMBL" id="ROR83025.1"/>
    </source>
</evidence>
<proteinExistence type="predicted"/>
<comment type="caution">
    <text evidence="3">The sequence shown here is derived from an EMBL/GenBank/DDBJ whole genome shotgun (WGS) entry which is preliminary data.</text>
</comment>
<dbReference type="EMBL" id="RKHL01000001">
    <property type="protein sequence ID" value="ROR83025.1"/>
    <property type="molecule type" value="Genomic_DNA"/>
</dbReference>
<evidence type="ECO:0000256" key="1">
    <source>
        <dbReference type="SAM" id="MobiDB-lite"/>
    </source>
</evidence>
<feature type="transmembrane region" description="Helical" evidence="2">
    <location>
        <begin position="51"/>
        <end position="75"/>
    </location>
</feature>
<feature type="transmembrane region" description="Helical" evidence="2">
    <location>
        <begin position="490"/>
        <end position="510"/>
    </location>
</feature>
<feature type="transmembrane region" description="Helical" evidence="2">
    <location>
        <begin position="122"/>
        <end position="143"/>
    </location>
</feature>
<organism evidence="3 4">
    <name type="scientific">Plantibacter flavus</name>
    <dbReference type="NCBI Taxonomy" id="150123"/>
    <lineage>
        <taxon>Bacteria</taxon>
        <taxon>Bacillati</taxon>
        <taxon>Actinomycetota</taxon>
        <taxon>Actinomycetes</taxon>
        <taxon>Micrococcales</taxon>
        <taxon>Microbacteriaceae</taxon>
        <taxon>Plantibacter</taxon>
    </lineage>
</organism>
<feature type="transmembrane region" description="Helical" evidence="2">
    <location>
        <begin position="87"/>
        <end position="110"/>
    </location>
</feature>
<sequence length="815" mass="83813">MTNDAPRSQTDNAQPVDNRSAAGVTPATAPEARTAPEQTSSRHRQSIWPRIAWASAIAGLALVAALIAAAHITMISSLAVPTDQRDLLVLSTIPAQLVGMAVGGVLTVGVSGYGVAMSASVLWIPIPLTAVVTAVLVVGGAADEHRRPTAVAHRWIFSGLSGFVLSLSVLLLTAVSSLSNAADAVRVTASAASPTAGLGALVLGTLASFLGRAIVHARAAGRPLTQRGGPALRACWSAMGAAALYAAVGVLIAGVAAIIWAVTAAPEPSVAFTGALWAPTAGLVALALMNLSAVTVSGGGALVDAVVPEGAPWLPSIAPLWVVVVAIIVALGLIVLAATVLRLRRPATANVGVAWLITVGVFGCLGLLITVFGGATAWSDSQAGGFGLFGSIFMQVMRGTVTIGVAPWTCLIFMVVGVGVEAASRLVAPSLIAVLPARLTRVIAEAGKARSSGVSVDAAEPSSAVVSASLESSTPDPLSPERKRAVRTGVVVAGSVLVLAVGGSVAVAVLNDQVFSPTQQVRNYLDAVVAGDASRAMELADISASSSDRVLLSDDVLQATTSRITGYRVIEVTSEQGRTAVEVELDQDGRKIRSDYGLVAEGKVGLVFDSWRLETVRLPSLALELPEGIDEVMVNEQPIDVSDVIRSELGTVSLPVFPGAYTLALPEDSEWVTGSTARLLATAEGGRSLTEGALELEPTEALVEEVDRQVDEVLASCAAATTLRPDGCPFSVYAFTADVSDVHWSITKEPTIEITQRLRGGLAFTTAENGEAAVTYTSNARYFGGPMSGTDRISVDGKIDLDGGAPVVTFDTSWW</sequence>
<feature type="region of interest" description="Disordered" evidence="1">
    <location>
        <begin position="1"/>
        <end position="43"/>
    </location>
</feature>
<gene>
    <name evidence="3" type="ORF">EDD42_3127</name>
</gene>
<accession>A0A3N2C690</accession>
<feature type="transmembrane region" description="Helical" evidence="2">
    <location>
        <begin position="319"/>
        <end position="341"/>
    </location>
</feature>
<feature type="transmembrane region" description="Helical" evidence="2">
    <location>
        <begin position="195"/>
        <end position="215"/>
    </location>
</feature>
<reference evidence="3 4" key="1">
    <citation type="submission" date="2018-11" db="EMBL/GenBank/DDBJ databases">
        <title>Sequencing the genomes of 1000 actinobacteria strains.</title>
        <authorList>
            <person name="Klenk H.-P."/>
        </authorList>
    </citation>
    <scope>NUCLEOTIDE SEQUENCE [LARGE SCALE GENOMIC DNA]</scope>
    <source>
        <strain evidence="3 4">DSM 14012</strain>
    </source>
</reference>
<keyword evidence="4" id="KW-1185">Reference proteome</keyword>
<keyword evidence="2" id="KW-1133">Transmembrane helix</keyword>